<keyword evidence="2" id="KW-1185">Reference proteome</keyword>
<reference evidence="1" key="1">
    <citation type="submission" date="2021-06" db="EMBL/GenBank/DDBJ databases">
        <authorList>
            <person name="Kallberg Y."/>
            <person name="Tangrot J."/>
            <person name="Rosling A."/>
        </authorList>
    </citation>
    <scope>NUCLEOTIDE SEQUENCE</scope>
    <source>
        <strain evidence="1">UK204</strain>
    </source>
</reference>
<dbReference type="AlphaFoldDB" id="A0A9N9IPD5"/>
<name>A0A9N9IPD5_9GLOM</name>
<protein>
    <submittedName>
        <fullName evidence="1">3930_t:CDS:1</fullName>
    </submittedName>
</protein>
<organism evidence="1 2">
    <name type="scientific">Funneliformis caledonium</name>
    <dbReference type="NCBI Taxonomy" id="1117310"/>
    <lineage>
        <taxon>Eukaryota</taxon>
        <taxon>Fungi</taxon>
        <taxon>Fungi incertae sedis</taxon>
        <taxon>Mucoromycota</taxon>
        <taxon>Glomeromycotina</taxon>
        <taxon>Glomeromycetes</taxon>
        <taxon>Glomerales</taxon>
        <taxon>Glomeraceae</taxon>
        <taxon>Funneliformis</taxon>
    </lineage>
</organism>
<proteinExistence type="predicted"/>
<dbReference type="OrthoDB" id="2419893at2759"/>
<dbReference type="Proteomes" id="UP000789570">
    <property type="component" value="Unassembled WGS sequence"/>
</dbReference>
<evidence type="ECO:0000313" key="1">
    <source>
        <dbReference type="EMBL" id="CAG8741448.1"/>
    </source>
</evidence>
<feature type="non-terminal residue" evidence="1">
    <location>
        <position position="1"/>
    </location>
</feature>
<sequence length="120" mass="13836">MGQDTTPRLYENGQLIALPPGRRAHEMPNKIFEWHEFLQNLTSNFDIFFLDQLLEAVDFLPWLHLLLAVCRLGGNSAQSFASSFYHVILQKSWISPPSDLKLRFAQNLEDDKNNGITNDF</sequence>
<dbReference type="EMBL" id="CAJVPQ010015055">
    <property type="protein sequence ID" value="CAG8741448.1"/>
    <property type="molecule type" value="Genomic_DNA"/>
</dbReference>
<evidence type="ECO:0000313" key="2">
    <source>
        <dbReference type="Proteomes" id="UP000789570"/>
    </source>
</evidence>
<comment type="caution">
    <text evidence="1">The sequence shown here is derived from an EMBL/GenBank/DDBJ whole genome shotgun (WGS) entry which is preliminary data.</text>
</comment>
<accession>A0A9N9IPD5</accession>
<gene>
    <name evidence="1" type="ORF">FCALED_LOCUS15644</name>
</gene>